<accession>A0A6V7W154</accession>
<dbReference type="EMBL" id="CAJEWN010000384">
    <property type="protein sequence ID" value="CAD2180916.1"/>
    <property type="molecule type" value="Genomic_DNA"/>
</dbReference>
<organism evidence="1 2">
    <name type="scientific">Meloidogyne enterolobii</name>
    <name type="common">Root-knot nematode worm</name>
    <name type="synonym">Meloidogyne mayaguensis</name>
    <dbReference type="NCBI Taxonomy" id="390850"/>
    <lineage>
        <taxon>Eukaryota</taxon>
        <taxon>Metazoa</taxon>
        <taxon>Ecdysozoa</taxon>
        <taxon>Nematoda</taxon>
        <taxon>Chromadorea</taxon>
        <taxon>Rhabditida</taxon>
        <taxon>Tylenchina</taxon>
        <taxon>Tylenchomorpha</taxon>
        <taxon>Tylenchoidea</taxon>
        <taxon>Meloidogynidae</taxon>
        <taxon>Meloidogyninae</taxon>
        <taxon>Meloidogyne</taxon>
    </lineage>
</organism>
<gene>
    <name evidence="1" type="ORF">MENT_LOCUS33025</name>
</gene>
<name>A0A6V7W154_MELEN</name>
<dbReference type="Proteomes" id="UP000580250">
    <property type="component" value="Unassembled WGS sequence"/>
</dbReference>
<comment type="caution">
    <text evidence="1">The sequence shown here is derived from an EMBL/GenBank/DDBJ whole genome shotgun (WGS) entry which is preliminary data.</text>
</comment>
<evidence type="ECO:0000313" key="2">
    <source>
        <dbReference type="Proteomes" id="UP000580250"/>
    </source>
</evidence>
<proteinExistence type="predicted"/>
<protein>
    <submittedName>
        <fullName evidence="1">Uncharacterized protein</fullName>
    </submittedName>
</protein>
<reference evidence="1 2" key="1">
    <citation type="submission" date="2020-08" db="EMBL/GenBank/DDBJ databases">
        <authorList>
            <person name="Koutsovoulos G."/>
            <person name="Danchin GJ E."/>
        </authorList>
    </citation>
    <scope>NUCLEOTIDE SEQUENCE [LARGE SCALE GENOMIC DNA]</scope>
</reference>
<dbReference type="AlphaFoldDB" id="A0A6V7W154"/>
<evidence type="ECO:0000313" key="1">
    <source>
        <dbReference type="EMBL" id="CAD2180916.1"/>
    </source>
</evidence>
<sequence>MKNYDEARKIVKTLLHFEFIYNFLGLPDLYLLKNNNFCLKTIFGLEQSTTINYCYFQILQMIDDYTNNFLVNVFIINI</sequence>